<reference evidence="2 3" key="1">
    <citation type="submission" date="2019-10" db="EMBL/GenBank/DDBJ databases">
        <title>Prolixibacter strains distinguished by the presence of nitrate reductase genes were adept at nitrate-dependent anaerobic corrosion of metallic iron and carbon steel.</title>
        <authorList>
            <person name="Iino T."/>
            <person name="Shono N."/>
            <person name="Ito K."/>
            <person name="Nakamura R."/>
            <person name="Sueoka K."/>
            <person name="Harayama S."/>
            <person name="Ohkuma M."/>
        </authorList>
    </citation>
    <scope>NUCLEOTIDE SEQUENCE [LARGE SCALE GENOMIC DNA]</scope>
    <source>
        <strain evidence="2 3">JCM 13498</strain>
    </source>
</reference>
<evidence type="ECO:0000313" key="2">
    <source>
        <dbReference type="EMBL" id="GET32164.1"/>
    </source>
</evidence>
<gene>
    <name evidence="2" type="ORF">PbJCM13498_10270</name>
</gene>
<accession>A0A5M4AWM3</accession>
<evidence type="ECO:0000259" key="1">
    <source>
        <dbReference type="Pfam" id="PF18935"/>
    </source>
</evidence>
<name>A0A5M4AWM3_9BACT</name>
<sequence>MSEKRIDILKKVLSGLLIIICLLGGSLASQAQVLKTANDSVKISESLYHKKHSPKKASIYSALFPGLGQIYNRKYWKLPIIYGGFAGLIYGFSWNNNLYNDYFEAYRTISQYSSPSQMTAKDKAYLDKFINNPSIDLTNSTHFTYVTKQLQSGKDFYRRNRDLTIIGMFALHVLNIIDASVDANFFDYDISDDLSMRVEPLPMNYYGRQAVGVKVNIKF</sequence>
<dbReference type="EMBL" id="BLAX01000001">
    <property type="protein sequence ID" value="GET32164.1"/>
    <property type="molecule type" value="Genomic_DNA"/>
</dbReference>
<comment type="caution">
    <text evidence="2">The sequence shown here is derived from an EMBL/GenBank/DDBJ whole genome shotgun (WGS) entry which is preliminary data.</text>
</comment>
<dbReference type="InterPro" id="IPR043738">
    <property type="entry name" value="DUF5683"/>
</dbReference>
<evidence type="ECO:0000313" key="3">
    <source>
        <dbReference type="Proteomes" id="UP000391834"/>
    </source>
</evidence>
<dbReference type="Proteomes" id="UP000391834">
    <property type="component" value="Unassembled WGS sequence"/>
</dbReference>
<protein>
    <recommendedName>
        <fullName evidence="1">DUF5683 domain-containing protein</fullName>
    </recommendedName>
</protein>
<keyword evidence="3" id="KW-1185">Reference proteome</keyword>
<organism evidence="2 3">
    <name type="scientific">Prolixibacter bellariivorans</name>
    <dbReference type="NCBI Taxonomy" id="314319"/>
    <lineage>
        <taxon>Bacteria</taxon>
        <taxon>Pseudomonadati</taxon>
        <taxon>Bacteroidota</taxon>
        <taxon>Bacteroidia</taxon>
        <taxon>Marinilabiliales</taxon>
        <taxon>Prolixibacteraceae</taxon>
        <taxon>Prolixibacter</taxon>
    </lineage>
</organism>
<dbReference type="AlphaFoldDB" id="A0A5M4AWM3"/>
<dbReference type="Pfam" id="PF18935">
    <property type="entry name" value="DUF5683"/>
    <property type="match status" value="1"/>
</dbReference>
<feature type="domain" description="DUF5683" evidence="1">
    <location>
        <begin position="51"/>
        <end position="219"/>
    </location>
</feature>
<proteinExistence type="predicted"/>